<dbReference type="PANTHER" id="PTHR30487:SF0">
    <property type="entry name" value="PREPILIN LEADER PEPTIDASE_N-METHYLTRANSFERASE-RELATED"/>
    <property type="match status" value="1"/>
</dbReference>
<sequence length="179" mass="19871">MFLSTVPQGWVIAVWFGLIGLCIGSFMNVVCYRLPIMRKLGDYADGKKLQALVERHGKFNLSFPRSSCPCCDAQIKIRHNIPVLSWLALRGKCAACATPIPMKYPAIELLFGLAFGSYVWIEGIWVAGLITLPLMAMGFCLFTIMAQTKRVIKPLAVVYVSLIVLQMILTNMGYSSYAP</sequence>
<dbReference type="Proteomes" id="UP000442695">
    <property type="component" value="Unassembled WGS sequence"/>
</dbReference>
<reference evidence="3 4" key="1">
    <citation type="submission" date="2019-12" db="EMBL/GenBank/DDBJ databases">
        <authorList>
            <person name="Woiski C."/>
        </authorList>
    </citation>
    <scope>NUCLEOTIDE SEQUENCE [LARGE SCALE GENOMIC DNA]</scope>
    <source>
        <strain evidence="3 4">BOE100</strain>
    </source>
</reference>
<feature type="transmembrane region" description="Helical" evidence="1">
    <location>
        <begin position="12"/>
        <end position="32"/>
    </location>
</feature>
<evidence type="ECO:0000259" key="2">
    <source>
        <dbReference type="Pfam" id="PF06750"/>
    </source>
</evidence>
<dbReference type="Pfam" id="PF06750">
    <property type="entry name" value="A24_N_bact"/>
    <property type="match status" value="1"/>
</dbReference>
<dbReference type="PANTHER" id="PTHR30487">
    <property type="entry name" value="TYPE 4 PREPILIN-LIKE PROTEINS LEADER PEPTIDE-PROCESSING ENZYME"/>
    <property type="match status" value="1"/>
</dbReference>
<dbReference type="RefSeq" id="WP_156859506.1">
    <property type="nucleotide sequence ID" value="NZ_WOWR01000036.1"/>
</dbReference>
<feature type="transmembrane region" description="Helical" evidence="1">
    <location>
        <begin position="127"/>
        <end position="144"/>
    </location>
</feature>
<gene>
    <name evidence="3" type="ORF">GN299_21950</name>
</gene>
<organism evidence="3 4">
    <name type="scientific">Pseudomonas putida</name>
    <name type="common">Arthrobacter siderocapsulatus</name>
    <dbReference type="NCBI Taxonomy" id="303"/>
    <lineage>
        <taxon>Bacteria</taxon>
        <taxon>Pseudomonadati</taxon>
        <taxon>Pseudomonadota</taxon>
        <taxon>Gammaproteobacteria</taxon>
        <taxon>Pseudomonadales</taxon>
        <taxon>Pseudomonadaceae</taxon>
        <taxon>Pseudomonas</taxon>
    </lineage>
</organism>
<feature type="domain" description="Prepilin peptidase A24 N-terminal" evidence="2">
    <location>
        <begin position="18"/>
        <end position="120"/>
    </location>
</feature>
<dbReference type="InterPro" id="IPR010627">
    <property type="entry name" value="Prepilin_pept_A24_N"/>
</dbReference>
<evidence type="ECO:0000313" key="3">
    <source>
        <dbReference type="EMBL" id="KAF0252701.1"/>
    </source>
</evidence>
<keyword evidence="1" id="KW-0812">Transmembrane</keyword>
<dbReference type="EMBL" id="WOWR01000036">
    <property type="protein sequence ID" value="KAF0252701.1"/>
    <property type="molecule type" value="Genomic_DNA"/>
</dbReference>
<comment type="caution">
    <text evidence="3">The sequence shown here is derived from an EMBL/GenBank/DDBJ whole genome shotgun (WGS) entry which is preliminary data.</text>
</comment>
<accession>A0A7V8ED92</accession>
<evidence type="ECO:0000313" key="4">
    <source>
        <dbReference type="Proteomes" id="UP000442695"/>
    </source>
</evidence>
<dbReference type="GO" id="GO:0004190">
    <property type="term" value="F:aspartic-type endopeptidase activity"/>
    <property type="evidence" value="ECO:0007669"/>
    <property type="project" value="TreeGrafter"/>
</dbReference>
<dbReference type="GO" id="GO:0005886">
    <property type="term" value="C:plasma membrane"/>
    <property type="evidence" value="ECO:0007669"/>
    <property type="project" value="TreeGrafter"/>
</dbReference>
<keyword evidence="1" id="KW-0472">Membrane</keyword>
<dbReference type="InterPro" id="IPR050882">
    <property type="entry name" value="Prepilin_peptidase/N-MTase"/>
</dbReference>
<keyword evidence="1" id="KW-1133">Transmembrane helix</keyword>
<name>A0A7V8ED92_PSEPU</name>
<dbReference type="GO" id="GO:0006465">
    <property type="term" value="P:signal peptide processing"/>
    <property type="evidence" value="ECO:0007669"/>
    <property type="project" value="TreeGrafter"/>
</dbReference>
<feature type="transmembrane region" description="Helical" evidence="1">
    <location>
        <begin position="156"/>
        <end position="174"/>
    </location>
</feature>
<protein>
    <recommendedName>
        <fullName evidence="2">Prepilin peptidase A24 N-terminal domain-containing protein</fullName>
    </recommendedName>
</protein>
<dbReference type="AlphaFoldDB" id="A0A7V8ED92"/>
<evidence type="ECO:0000256" key="1">
    <source>
        <dbReference type="SAM" id="Phobius"/>
    </source>
</evidence>
<proteinExistence type="predicted"/>